<dbReference type="FunFam" id="1.25.10.10:FF:000464">
    <property type="entry name" value="TORTIFOLIA1-like protein 3 isoform A"/>
    <property type="match status" value="1"/>
</dbReference>
<sequence length="687" mass="75818">MSPLQKPPVASDLKHRVIICLNKLSDRDTVSVATTELESIAKNLSTHDSFSHFLNCIHNTDSSSKSPVRKQCVSLLTLLSRSHGNSLSPHLSKMISTITRRLRDPDSAVRSACVEATFSMSSQITDPPFSTLSKPLIDLLTIDQDLNAQIGAALCLAAAIEAAPEPEVEQLRKVLPRLGKLVKGEGFKAKPALLSVISSIVGVGGASSKGILDWLVPCLVEFLCSEDWAARKAAAEALGKVASTEKNLAKEHKAICMTSLETRRFDKVKVVRETMNHTLELWKEVPGISQEISVPSQSTCSSTDNNIGVCISTASKNSKDVGFRTPLSKKSVPAIRSPPSDASSVTAAKKQSPARSNDHNSKTVMLHKLGHDRHSAWKFEIATQQGKVSGDDTKHGSEVLGSGQNEDGTNSMPETKCVLFSSIRDDKWNKLGGLKSGSRVVPFQEDESCYSKDVEVSSSSEDFYENHKDYEDLSLIREQLIQIENQQSSLLDLLQGYIGRSKVGINSLETRVQGLEMAVNEISHDLAVSSGRIPKTYYAESTCCNLPGAQFLSPKFWRTEYQYVRNVPVKNSSIETRNPGSQRCQHQNRGGFVANTSADFSCINRRNSRFYTSQMANNTSREETKQQDLTKMFSGYNLVRVGTAIQQRTSAIYKNLKLTYRKKKLNRRSSWSQVHKWENPGILPPSH</sequence>
<feature type="domain" description="TORTIFOLIA1/SINE1-2 N-terminal" evidence="2">
    <location>
        <begin position="12"/>
        <end position="284"/>
    </location>
</feature>
<dbReference type="PANTHER" id="PTHR31355">
    <property type="entry name" value="MICROTUBULE-ASSOCIATED PROTEIN TORTIFOLIA1"/>
    <property type="match status" value="1"/>
</dbReference>
<dbReference type="InterPro" id="IPR011989">
    <property type="entry name" value="ARM-like"/>
</dbReference>
<dbReference type="PANTHER" id="PTHR31355:SF32">
    <property type="entry name" value="TORTIFOLIA1-LIKE PROTEIN 4"/>
    <property type="match status" value="1"/>
</dbReference>
<dbReference type="GO" id="GO:0005874">
    <property type="term" value="C:microtubule"/>
    <property type="evidence" value="ECO:0007669"/>
    <property type="project" value="InterPro"/>
</dbReference>
<proteinExistence type="predicted"/>
<evidence type="ECO:0000313" key="4">
    <source>
        <dbReference type="Proteomes" id="UP000657918"/>
    </source>
</evidence>
<comment type="caution">
    <text evidence="3">The sequence shown here is derived from an EMBL/GenBank/DDBJ whole genome shotgun (WGS) entry which is preliminary data.</text>
</comment>
<dbReference type="OrthoDB" id="1904066at2759"/>
<dbReference type="Proteomes" id="UP000657918">
    <property type="component" value="Unassembled WGS sequence"/>
</dbReference>
<reference evidence="3 4" key="1">
    <citation type="submission" date="2020-10" db="EMBL/GenBank/DDBJ databases">
        <title>Plant Genome Project.</title>
        <authorList>
            <person name="Zhang R.-G."/>
        </authorList>
    </citation>
    <scope>NUCLEOTIDE SEQUENCE [LARGE SCALE GENOMIC DNA]</scope>
    <source>
        <strain evidence="3">FAFU-HL-1</strain>
        <tissue evidence="3">Leaf</tissue>
    </source>
</reference>
<protein>
    <recommendedName>
        <fullName evidence="2">TORTIFOLIA1/SINE1-2 N-terminal domain-containing protein</fullName>
    </recommendedName>
</protein>
<gene>
    <name evidence="3" type="ORF">SADUNF_Sadunf10G0028100</name>
</gene>
<dbReference type="Gene3D" id="1.25.10.10">
    <property type="entry name" value="Leucine-rich Repeat Variant"/>
    <property type="match status" value="1"/>
</dbReference>
<dbReference type="InterPro" id="IPR033337">
    <property type="entry name" value="TORTIFOLIA1/SINE1-2"/>
</dbReference>
<feature type="region of interest" description="Disordered" evidence="1">
    <location>
        <begin position="318"/>
        <end position="361"/>
    </location>
</feature>
<dbReference type="EMBL" id="JADGMS010000010">
    <property type="protein sequence ID" value="KAF9673474.1"/>
    <property type="molecule type" value="Genomic_DNA"/>
</dbReference>
<name>A0A835MR58_9ROSI</name>
<accession>A0A835MR58</accession>
<dbReference type="InterPro" id="IPR057600">
    <property type="entry name" value="TORTIFOLIA1/SINE1-2_N"/>
</dbReference>
<keyword evidence="4" id="KW-1185">Reference proteome</keyword>
<evidence type="ECO:0000259" key="2">
    <source>
        <dbReference type="Pfam" id="PF24714"/>
    </source>
</evidence>
<dbReference type="Pfam" id="PF24714">
    <property type="entry name" value="TOR1L1_N"/>
    <property type="match status" value="1"/>
</dbReference>
<evidence type="ECO:0000313" key="3">
    <source>
        <dbReference type="EMBL" id="KAF9673474.1"/>
    </source>
</evidence>
<dbReference type="GO" id="GO:0008017">
    <property type="term" value="F:microtubule binding"/>
    <property type="evidence" value="ECO:0007669"/>
    <property type="project" value="InterPro"/>
</dbReference>
<dbReference type="SUPFAM" id="SSF48371">
    <property type="entry name" value="ARM repeat"/>
    <property type="match status" value="1"/>
</dbReference>
<organism evidence="3 4">
    <name type="scientific">Salix dunnii</name>
    <dbReference type="NCBI Taxonomy" id="1413687"/>
    <lineage>
        <taxon>Eukaryota</taxon>
        <taxon>Viridiplantae</taxon>
        <taxon>Streptophyta</taxon>
        <taxon>Embryophyta</taxon>
        <taxon>Tracheophyta</taxon>
        <taxon>Spermatophyta</taxon>
        <taxon>Magnoliopsida</taxon>
        <taxon>eudicotyledons</taxon>
        <taxon>Gunneridae</taxon>
        <taxon>Pentapetalae</taxon>
        <taxon>rosids</taxon>
        <taxon>fabids</taxon>
        <taxon>Malpighiales</taxon>
        <taxon>Salicaceae</taxon>
        <taxon>Saliceae</taxon>
        <taxon>Salix</taxon>
    </lineage>
</organism>
<evidence type="ECO:0000256" key="1">
    <source>
        <dbReference type="SAM" id="MobiDB-lite"/>
    </source>
</evidence>
<dbReference type="AlphaFoldDB" id="A0A835MR58"/>
<dbReference type="InterPro" id="IPR016024">
    <property type="entry name" value="ARM-type_fold"/>
</dbReference>